<feature type="chain" id="PRO_5011610366" evidence="5">
    <location>
        <begin position="34"/>
        <end position="286"/>
    </location>
</feature>
<dbReference type="Gene3D" id="1.10.760.10">
    <property type="entry name" value="Cytochrome c-like domain"/>
    <property type="match status" value="2"/>
</dbReference>
<keyword evidence="1 4" id="KW-0349">Heme</keyword>
<dbReference type="EMBL" id="FNQM01000022">
    <property type="protein sequence ID" value="SEA96682.1"/>
    <property type="molecule type" value="Genomic_DNA"/>
</dbReference>
<proteinExistence type="predicted"/>
<accession>A0A1H4FJL2</accession>
<evidence type="ECO:0000256" key="3">
    <source>
        <dbReference type="ARBA" id="ARBA00023004"/>
    </source>
</evidence>
<dbReference type="SUPFAM" id="SSF46626">
    <property type="entry name" value="Cytochrome c"/>
    <property type="match status" value="2"/>
</dbReference>
<dbReference type="GO" id="GO:0009055">
    <property type="term" value="F:electron transfer activity"/>
    <property type="evidence" value="ECO:0007669"/>
    <property type="project" value="InterPro"/>
</dbReference>
<evidence type="ECO:0000256" key="5">
    <source>
        <dbReference type="SAM" id="SignalP"/>
    </source>
</evidence>
<protein>
    <submittedName>
        <fullName evidence="7">Cytochrome c</fullName>
    </submittedName>
</protein>
<feature type="signal peptide" evidence="5">
    <location>
        <begin position="1"/>
        <end position="33"/>
    </location>
</feature>
<dbReference type="GO" id="GO:0020037">
    <property type="term" value="F:heme binding"/>
    <property type="evidence" value="ECO:0007669"/>
    <property type="project" value="InterPro"/>
</dbReference>
<dbReference type="PANTHER" id="PTHR35008">
    <property type="entry name" value="BLL4482 PROTEIN-RELATED"/>
    <property type="match status" value="1"/>
</dbReference>
<feature type="domain" description="Cytochrome c" evidence="6">
    <location>
        <begin position="180"/>
        <end position="286"/>
    </location>
</feature>
<dbReference type="Pfam" id="PF00034">
    <property type="entry name" value="Cytochrom_C"/>
    <property type="match status" value="2"/>
</dbReference>
<gene>
    <name evidence="7" type="ORF">SAMN05444370_12237</name>
</gene>
<keyword evidence="8" id="KW-1185">Reference proteome</keyword>
<dbReference type="RefSeq" id="WP_093255993.1">
    <property type="nucleotide sequence ID" value="NZ_FNQM01000022.1"/>
</dbReference>
<evidence type="ECO:0000259" key="6">
    <source>
        <dbReference type="PROSITE" id="PS51007"/>
    </source>
</evidence>
<feature type="domain" description="Cytochrome c" evidence="6">
    <location>
        <begin position="40"/>
        <end position="149"/>
    </location>
</feature>
<evidence type="ECO:0000256" key="1">
    <source>
        <dbReference type="ARBA" id="ARBA00022617"/>
    </source>
</evidence>
<dbReference type="AlphaFoldDB" id="A0A1H4FJL2"/>
<reference evidence="7 8" key="1">
    <citation type="submission" date="2016-10" db="EMBL/GenBank/DDBJ databases">
        <authorList>
            <person name="de Groot N.N."/>
        </authorList>
    </citation>
    <scope>NUCLEOTIDE SEQUENCE [LARGE SCALE GENOMIC DNA]</scope>
    <source>
        <strain evidence="7 8">DSM 15345</strain>
    </source>
</reference>
<evidence type="ECO:0000313" key="7">
    <source>
        <dbReference type="EMBL" id="SEA96682.1"/>
    </source>
</evidence>
<keyword evidence="2 4" id="KW-0479">Metal-binding</keyword>
<dbReference type="STRING" id="89524.SAMN05444370_12237"/>
<dbReference type="InterPro" id="IPR036909">
    <property type="entry name" value="Cyt_c-like_dom_sf"/>
</dbReference>
<dbReference type="PANTHER" id="PTHR35008:SF4">
    <property type="entry name" value="BLL4482 PROTEIN"/>
    <property type="match status" value="1"/>
</dbReference>
<dbReference type="Proteomes" id="UP000198703">
    <property type="component" value="Unassembled WGS sequence"/>
</dbReference>
<dbReference type="GO" id="GO:0046872">
    <property type="term" value="F:metal ion binding"/>
    <property type="evidence" value="ECO:0007669"/>
    <property type="project" value="UniProtKB-KW"/>
</dbReference>
<dbReference type="OrthoDB" id="9811281at2"/>
<evidence type="ECO:0000256" key="4">
    <source>
        <dbReference type="PROSITE-ProRule" id="PRU00433"/>
    </source>
</evidence>
<sequence length="286" mass="29554">METDAKAVNASRHRHRRRGLALAALLTAAPAAAESNDHATQVARGRYLVEQVMACAACHSPRGPEAAARHLSGGSRAIETEGYTVHAGNITPDAATGIGAWSDAEIAAAIRKGRGRDGRPLAPEMPSAFYASLADADVGAVVAYLRIVPPVANAMPAPAYRAPVAGETWPRADAPGPAATPAERGAYLAAVAYCMNCHGRDADDALRLETPGAGGHVLRGPWGAVATPALAGAALVDWTDAELDAALAKGVGRDGAAFIPPMNRARFYGGMTAQDRSDLIAWLRSL</sequence>
<dbReference type="InterPro" id="IPR051459">
    <property type="entry name" value="Cytochrome_c-type_DH"/>
</dbReference>
<dbReference type="PROSITE" id="PS51007">
    <property type="entry name" value="CYTC"/>
    <property type="match status" value="2"/>
</dbReference>
<evidence type="ECO:0000256" key="2">
    <source>
        <dbReference type="ARBA" id="ARBA00022723"/>
    </source>
</evidence>
<organism evidence="7 8">
    <name type="scientific">Rubrimonas cliftonensis</name>
    <dbReference type="NCBI Taxonomy" id="89524"/>
    <lineage>
        <taxon>Bacteria</taxon>
        <taxon>Pseudomonadati</taxon>
        <taxon>Pseudomonadota</taxon>
        <taxon>Alphaproteobacteria</taxon>
        <taxon>Rhodobacterales</taxon>
        <taxon>Paracoccaceae</taxon>
        <taxon>Rubrimonas</taxon>
    </lineage>
</organism>
<dbReference type="InterPro" id="IPR009056">
    <property type="entry name" value="Cyt_c-like_dom"/>
</dbReference>
<evidence type="ECO:0000313" key="8">
    <source>
        <dbReference type="Proteomes" id="UP000198703"/>
    </source>
</evidence>
<keyword evidence="5" id="KW-0732">Signal</keyword>
<name>A0A1H4FJL2_9RHOB</name>
<keyword evidence="3 4" id="KW-0408">Iron</keyword>